<keyword evidence="2" id="KW-1133">Transmembrane helix</keyword>
<feature type="transmembrane region" description="Helical" evidence="2">
    <location>
        <begin position="48"/>
        <end position="68"/>
    </location>
</feature>
<gene>
    <name evidence="3" type="ORF">DSM19430T_17240</name>
</gene>
<keyword evidence="4" id="KW-1185">Reference proteome</keyword>
<name>A0A7J0BTJ3_9BACT</name>
<organism evidence="3 4">
    <name type="scientific">Desulfovibrio psychrotolerans</name>
    <dbReference type="NCBI Taxonomy" id="415242"/>
    <lineage>
        <taxon>Bacteria</taxon>
        <taxon>Pseudomonadati</taxon>
        <taxon>Thermodesulfobacteriota</taxon>
        <taxon>Desulfovibrionia</taxon>
        <taxon>Desulfovibrionales</taxon>
        <taxon>Desulfovibrionaceae</taxon>
        <taxon>Desulfovibrio</taxon>
    </lineage>
</organism>
<dbReference type="Proteomes" id="UP000503820">
    <property type="component" value="Unassembled WGS sequence"/>
</dbReference>
<dbReference type="AlphaFoldDB" id="A0A7J0BTJ3"/>
<protein>
    <submittedName>
        <fullName evidence="3">Uncharacterized protein</fullName>
    </submittedName>
</protein>
<keyword evidence="2" id="KW-0812">Transmembrane</keyword>
<keyword evidence="2" id="KW-0472">Membrane</keyword>
<evidence type="ECO:0000313" key="4">
    <source>
        <dbReference type="Proteomes" id="UP000503820"/>
    </source>
</evidence>
<evidence type="ECO:0000256" key="1">
    <source>
        <dbReference type="SAM" id="MobiDB-lite"/>
    </source>
</evidence>
<feature type="region of interest" description="Disordered" evidence="1">
    <location>
        <begin position="1"/>
        <end position="22"/>
    </location>
</feature>
<reference evidence="3 4" key="1">
    <citation type="submission" date="2020-05" db="EMBL/GenBank/DDBJ databases">
        <title>Draft genome sequence of Desulfovibrio psychrotolerans JS1T.</title>
        <authorList>
            <person name="Ueno A."/>
            <person name="Tamazawa S."/>
            <person name="Tamamura S."/>
            <person name="Murakami T."/>
            <person name="Kiyama T."/>
            <person name="Inomata H."/>
            <person name="Amano Y."/>
            <person name="Miyakawa K."/>
            <person name="Tamaki H."/>
            <person name="Naganuma T."/>
            <person name="Kaneko K."/>
        </authorList>
    </citation>
    <scope>NUCLEOTIDE SEQUENCE [LARGE SCALE GENOMIC DNA]</scope>
    <source>
        <strain evidence="3 4">JS1</strain>
    </source>
</reference>
<sequence length="73" mass="8216">MVKPLNGKAEEKGAPPGETPAESFVPFKALHHLPRGKNTWNPAILKEWWFWPACVAGLAALNFVAYVVREWLM</sequence>
<dbReference type="RefSeq" id="WP_174409690.1">
    <property type="nucleotide sequence ID" value="NZ_BLVP01000008.1"/>
</dbReference>
<evidence type="ECO:0000313" key="3">
    <source>
        <dbReference type="EMBL" id="GFM37040.1"/>
    </source>
</evidence>
<proteinExistence type="predicted"/>
<comment type="caution">
    <text evidence="3">The sequence shown here is derived from an EMBL/GenBank/DDBJ whole genome shotgun (WGS) entry which is preliminary data.</text>
</comment>
<accession>A0A7J0BTJ3</accession>
<evidence type="ECO:0000256" key="2">
    <source>
        <dbReference type="SAM" id="Phobius"/>
    </source>
</evidence>
<dbReference type="EMBL" id="BLVP01000008">
    <property type="protein sequence ID" value="GFM37040.1"/>
    <property type="molecule type" value="Genomic_DNA"/>
</dbReference>